<organism evidence="1 2">
    <name type="scientific">Racocetra persica</name>
    <dbReference type="NCBI Taxonomy" id="160502"/>
    <lineage>
        <taxon>Eukaryota</taxon>
        <taxon>Fungi</taxon>
        <taxon>Fungi incertae sedis</taxon>
        <taxon>Mucoromycota</taxon>
        <taxon>Glomeromycotina</taxon>
        <taxon>Glomeromycetes</taxon>
        <taxon>Diversisporales</taxon>
        <taxon>Gigasporaceae</taxon>
        <taxon>Racocetra</taxon>
    </lineage>
</organism>
<feature type="non-terminal residue" evidence="1">
    <location>
        <position position="53"/>
    </location>
</feature>
<evidence type="ECO:0000313" key="1">
    <source>
        <dbReference type="EMBL" id="CAG8766498.1"/>
    </source>
</evidence>
<sequence length="53" mass="6227">MPLFKRKSSRKLIDEKISLVDYTDINFGVEKKSLTCNFSELPHWLQDNVDILT</sequence>
<comment type="caution">
    <text evidence="1">The sequence shown here is derived from an EMBL/GenBank/DDBJ whole genome shotgun (WGS) entry which is preliminary data.</text>
</comment>
<evidence type="ECO:0000313" key="2">
    <source>
        <dbReference type="Proteomes" id="UP000789920"/>
    </source>
</evidence>
<dbReference type="Proteomes" id="UP000789920">
    <property type="component" value="Unassembled WGS sequence"/>
</dbReference>
<reference evidence="1" key="1">
    <citation type="submission" date="2021-06" db="EMBL/GenBank/DDBJ databases">
        <authorList>
            <person name="Kallberg Y."/>
            <person name="Tangrot J."/>
            <person name="Rosling A."/>
        </authorList>
    </citation>
    <scope>NUCLEOTIDE SEQUENCE</scope>
    <source>
        <strain evidence="1">MA461A</strain>
    </source>
</reference>
<protein>
    <submittedName>
        <fullName evidence="1">16373_t:CDS:1</fullName>
    </submittedName>
</protein>
<name>A0ACA9QVY3_9GLOM</name>
<gene>
    <name evidence="1" type="ORF">RPERSI_LOCUS15864</name>
</gene>
<dbReference type="EMBL" id="CAJVQC010038560">
    <property type="protein sequence ID" value="CAG8766498.1"/>
    <property type="molecule type" value="Genomic_DNA"/>
</dbReference>
<accession>A0ACA9QVY3</accession>
<keyword evidence="2" id="KW-1185">Reference proteome</keyword>
<proteinExistence type="predicted"/>